<evidence type="ECO:0000313" key="1">
    <source>
        <dbReference type="EMBL" id="RBN49356.1"/>
    </source>
</evidence>
<accession>A0A366AX90</accession>
<dbReference type="AlphaFoldDB" id="A0A366AX90"/>
<evidence type="ECO:0000313" key="2">
    <source>
        <dbReference type="Proteomes" id="UP000253676"/>
    </source>
</evidence>
<proteinExistence type="predicted"/>
<keyword evidence="2" id="KW-1185">Reference proteome</keyword>
<dbReference type="EMBL" id="QNUX01000014">
    <property type="protein sequence ID" value="RBN49356.1"/>
    <property type="molecule type" value="Genomic_DNA"/>
</dbReference>
<reference evidence="1 2" key="1">
    <citation type="submission" date="2018-07" db="EMBL/GenBank/DDBJ databases">
        <title>Complete genome sequence of Flavobacterium psychrolimnae LMG 22018.</title>
        <authorList>
            <person name="Kim D.-U."/>
        </authorList>
    </citation>
    <scope>NUCLEOTIDE SEQUENCE [LARGE SCALE GENOMIC DNA]</scope>
    <source>
        <strain evidence="1 2">LMG 22018</strain>
    </source>
</reference>
<organism evidence="1 2">
    <name type="scientific">Flavobacterium psychrolimnae</name>
    <dbReference type="NCBI Taxonomy" id="249351"/>
    <lineage>
        <taxon>Bacteria</taxon>
        <taxon>Pseudomonadati</taxon>
        <taxon>Bacteroidota</taxon>
        <taxon>Flavobacteriia</taxon>
        <taxon>Flavobacteriales</taxon>
        <taxon>Flavobacteriaceae</taxon>
        <taxon>Flavobacterium</taxon>
    </lineage>
</organism>
<protein>
    <submittedName>
        <fullName evidence="1">Uncharacterized protein</fullName>
    </submittedName>
</protein>
<name>A0A366AX90_9FLAO</name>
<dbReference type="Proteomes" id="UP000253676">
    <property type="component" value="Unassembled WGS sequence"/>
</dbReference>
<sequence length="63" mass="7360">MIGKIATAYLTSYLIQIFNLKFMVPDAVFSLRQEPKTFLKIVRTLSLLSRNIALKKHFLNQKF</sequence>
<gene>
    <name evidence="1" type="ORF">DR980_13970</name>
</gene>
<comment type="caution">
    <text evidence="1">The sequence shown here is derived from an EMBL/GenBank/DDBJ whole genome shotgun (WGS) entry which is preliminary data.</text>
</comment>